<evidence type="ECO:0000256" key="5">
    <source>
        <dbReference type="RuleBase" id="RU366062"/>
    </source>
</evidence>
<dbReference type="Gene3D" id="3.90.700.10">
    <property type="entry name" value="Succinate dehydrogenase/fumarate reductase flavoprotein, catalytic domain"/>
    <property type="match status" value="1"/>
</dbReference>
<dbReference type="Pfam" id="PF00890">
    <property type="entry name" value="FAD_binding_2"/>
    <property type="match status" value="1"/>
</dbReference>
<dbReference type="NCBIfam" id="TIGR01813">
    <property type="entry name" value="flavo_cyto_c"/>
    <property type="match status" value="1"/>
</dbReference>
<proteinExistence type="inferred from homology"/>
<organism evidence="7 8">
    <name type="scientific">Pollutimonas bauzanensis</name>
    <dbReference type="NCBI Taxonomy" id="658167"/>
    <lineage>
        <taxon>Bacteria</taxon>
        <taxon>Pseudomonadati</taxon>
        <taxon>Pseudomonadota</taxon>
        <taxon>Betaproteobacteria</taxon>
        <taxon>Burkholderiales</taxon>
        <taxon>Alcaligenaceae</taxon>
        <taxon>Pollutimonas</taxon>
    </lineage>
</organism>
<evidence type="ECO:0000313" key="7">
    <source>
        <dbReference type="EMBL" id="SHH18112.1"/>
    </source>
</evidence>
<dbReference type="InterPro" id="IPR050315">
    <property type="entry name" value="FAD-oxidoreductase_2"/>
</dbReference>
<feature type="domain" description="FAD-dependent oxidoreductase 2 FAD-binding" evidence="6">
    <location>
        <begin position="7"/>
        <end position="439"/>
    </location>
</feature>
<dbReference type="PANTHER" id="PTHR43400:SF10">
    <property type="entry name" value="3-OXOSTEROID 1-DEHYDROGENASE"/>
    <property type="match status" value="1"/>
</dbReference>
<dbReference type="GO" id="GO:0008202">
    <property type="term" value="P:steroid metabolic process"/>
    <property type="evidence" value="ECO:0007669"/>
    <property type="project" value="UniProtKB-ARBA"/>
</dbReference>
<keyword evidence="8" id="KW-1185">Reference proteome</keyword>
<gene>
    <name evidence="7" type="ORF">SAMN04488135_102393</name>
</gene>
<comment type="cofactor">
    <cofactor evidence="1">
        <name>FAD</name>
        <dbReference type="ChEBI" id="CHEBI:57692"/>
    </cofactor>
</comment>
<comment type="similarity">
    <text evidence="5">Belongs to the FAD-dependent oxidoreductase 2 family. FRD/SDH subfamily.</text>
</comment>
<dbReference type="AlphaFoldDB" id="A0A1M5QVI3"/>
<keyword evidence="4 5" id="KW-0560">Oxidoreductase</keyword>
<reference evidence="7 8" key="1">
    <citation type="submission" date="2016-11" db="EMBL/GenBank/DDBJ databases">
        <authorList>
            <person name="Jaros S."/>
            <person name="Januszkiewicz K."/>
            <person name="Wedrychowicz H."/>
        </authorList>
    </citation>
    <scope>NUCLEOTIDE SEQUENCE [LARGE SCALE GENOMIC DNA]</scope>
    <source>
        <strain evidence="7 8">CGMCC 1.10190</strain>
    </source>
</reference>
<dbReference type="PANTHER" id="PTHR43400">
    <property type="entry name" value="FUMARATE REDUCTASE"/>
    <property type="match status" value="1"/>
</dbReference>
<keyword evidence="2 5" id="KW-0285">Flavoprotein</keyword>
<dbReference type="InterPro" id="IPR010960">
    <property type="entry name" value="Flavocytochrome_c"/>
</dbReference>
<dbReference type="PRINTS" id="PR00368">
    <property type="entry name" value="FADPNR"/>
</dbReference>
<dbReference type="InterPro" id="IPR036188">
    <property type="entry name" value="FAD/NAD-bd_sf"/>
</dbReference>
<dbReference type="SUPFAM" id="SSF56425">
    <property type="entry name" value="Succinate dehydrogenase/fumarate reductase flavoprotein, catalytic domain"/>
    <property type="match status" value="1"/>
</dbReference>
<dbReference type="GO" id="GO:0016491">
    <property type="term" value="F:oxidoreductase activity"/>
    <property type="evidence" value="ECO:0007669"/>
    <property type="project" value="UniProtKB-KW"/>
</dbReference>
<dbReference type="STRING" id="658167.SAMN04488135_102393"/>
<evidence type="ECO:0000256" key="1">
    <source>
        <dbReference type="ARBA" id="ARBA00001974"/>
    </source>
</evidence>
<evidence type="ECO:0000256" key="4">
    <source>
        <dbReference type="ARBA" id="ARBA00023002"/>
    </source>
</evidence>
<dbReference type="Proteomes" id="UP000184226">
    <property type="component" value="Unassembled WGS sequence"/>
</dbReference>
<evidence type="ECO:0000259" key="6">
    <source>
        <dbReference type="Pfam" id="PF00890"/>
    </source>
</evidence>
<dbReference type="Gene3D" id="3.50.50.60">
    <property type="entry name" value="FAD/NAD(P)-binding domain"/>
    <property type="match status" value="1"/>
</dbReference>
<dbReference type="OrthoDB" id="9813348at2"/>
<protein>
    <submittedName>
        <fullName evidence="7">Fumarate reductase flavoprotein subunit</fullName>
    </submittedName>
</protein>
<dbReference type="PRINTS" id="PR00411">
    <property type="entry name" value="PNDRDTASEI"/>
</dbReference>
<dbReference type="SUPFAM" id="SSF51905">
    <property type="entry name" value="FAD/NAD(P)-binding domain"/>
    <property type="match status" value="1"/>
</dbReference>
<evidence type="ECO:0000256" key="3">
    <source>
        <dbReference type="ARBA" id="ARBA00022827"/>
    </source>
</evidence>
<dbReference type="EMBL" id="FQXE01000002">
    <property type="protein sequence ID" value="SHH18112.1"/>
    <property type="molecule type" value="Genomic_DNA"/>
</dbReference>
<accession>A0A1M5QVI3</accession>
<dbReference type="RefSeq" id="WP_073102193.1">
    <property type="nucleotide sequence ID" value="NZ_FQXE01000002.1"/>
</dbReference>
<evidence type="ECO:0000313" key="8">
    <source>
        <dbReference type="Proteomes" id="UP000184226"/>
    </source>
</evidence>
<keyword evidence="3 5" id="KW-0274">FAD</keyword>
<dbReference type="GO" id="GO:0010181">
    <property type="term" value="F:FMN binding"/>
    <property type="evidence" value="ECO:0007669"/>
    <property type="project" value="InterPro"/>
</dbReference>
<evidence type="ECO:0000256" key="2">
    <source>
        <dbReference type="ARBA" id="ARBA00022630"/>
    </source>
</evidence>
<dbReference type="InterPro" id="IPR003953">
    <property type="entry name" value="FAD-dep_OxRdtase_2_FAD-bd"/>
</dbReference>
<dbReference type="InterPro" id="IPR027477">
    <property type="entry name" value="Succ_DH/fumarate_Rdtase_cat_sf"/>
</dbReference>
<sequence>MDLQTELVIVGGGLAGFCAALEAARAGHEVILLEKQAETGGSSAMSGGCLAFAGTDLQRANGIEDSSELLFNDLREVGQFENDEALVRVYADKQLDTYEWLKQAGVQFGGHIEASSGQSVPRVHNVDPADTVRIIAARARETGKVRVLASTAAQRLIRNAASGRVEGVTVLQDGEAFSVRGRLGVLLASGGFCRNAELVHRYAPQYDAAVFIGGEGNVGDGLKMAWQIGADNRDMIYIKGTYGKHPTDETNHHSCLAVYKGAIAVNQDGRRFVDESISYKLLGDACIRQPYGATYQILDRKILESGDNLTRILDLERRLEEGLMIEADTLEQLAALIEVPAQALLDTVNAYNGYVSAGSDPEFGRQHLVHQYGDLVRIEQGPFYAYPSTAAVFGTYCGLCIDPGMRVLDVYGDALEGLYAAGEIVGGLHGAAYMTGTALGKAAIFGRVAARTAMAAASREAA</sequence>
<name>A0A1M5QVI3_9BURK</name>